<dbReference type="PANTHER" id="PTHR42891:SF1">
    <property type="entry name" value="D-GLYCERO-BETA-D-MANNO-HEPTOSE-1,7-BISPHOSPHATE 7-PHOSPHATASE"/>
    <property type="match status" value="1"/>
</dbReference>
<feature type="active site" description="Proton donor" evidence="10">
    <location>
        <position position="15"/>
    </location>
</feature>
<sequence>MIHIDASWTLFLDRDGVINNEIKDGYVLNWDMFRFEEGVLSALPALAGKFGRIVMVTNQRCIGKGLLTEQGLHDIHAKMLDIIRDQGGRIDKIYHCPDLDNDSPCRKPNEGMALQAKADFPDIDFSRSIMVGNTLSDMKFGKDKGMITVFIPSTKPDLPFPHPLMDYRCKGLLEFSEIIQ</sequence>
<protein>
    <recommendedName>
        <fullName evidence="8 9">D,D-heptose 1,7-bisphosphate phosphatase</fullName>
        <ecNumber evidence="9">3.1.3.-</ecNumber>
    </recommendedName>
</protein>
<dbReference type="EC" id="3.1.3.-" evidence="9"/>
<keyword evidence="12" id="KW-0460">Magnesium</keyword>
<dbReference type="GO" id="GO:0016791">
    <property type="term" value="F:phosphatase activity"/>
    <property type="evidence" value="ECO:0007669"/>
    <property type="project" value="InterPro"/>
</dbReference>
<feature type="site" description="Contributes to substrate recognition" evidence="11">
    <location>
        <position position="106"/>
    </location>
</feature>
<comment type="cofactor">
    <cofactor evidence="1 12">
        <name>Mg(2+)</name>
        <dbReference type="ChEBI" id="CHEBI:18420"/>
    </cofactor>
</comment>
<evidence type="ECO:0000256" key="3">
    <source>
        <dbReference type="ARBA" id="ARBA00011245"/>
    </source>
</evidence>
<evidence type="ECO:0000256" key="1">
    <source>
        <dbReference type="ARBA" id="ARBA00001946"/>
    </source>
</evidence>
<dbReference type="RefSeq" id="WP_245705519.1">
    <property type="nucleotide sequence ID" value="NZ_FNBN01000007.1"/>
</dbReference>
<keyword evidence="12" id="KW-0862">Zinc</keyword>
<dbReference type="NCBIfam" id="TIGR01662">
    <property type="entry name" value="HAD-SF-IIIA"/>
    <property type="match status" value="1"/>
</dbReference>
<evidence type="ECO:0000256" key="7">
    <source>
        <dbReference type="ARBA" id="ARBA00023277"/>
    </source>
</evidence>
<dbReference type="AlphaFoldDB" id="A0A1G7YAS6"/>
<feature type="binding site" evidence="12">
    <location>
        <position position="96"/>
    </location>
    <ligand>
        <name>Zn(2+)</name>
        <dbReference type="ChEBI" id="CHEBI:29105"/>
    </ligand>
</feature>
<evidence type="ECO:0000256" key="12">
    <source>
        <dbReference type="PIRSR" id="PIRSR004682-4"/>
    </source>
</evidence>
<dbReference type="GO" id="GO:0005737">
    <property type="term" value="C:cytoplasm"/>
    <property type="evidence" value="ECO:0007669"/>
    <property type="project" value="UniProtKB-SubCell"/>
</dbReference>
<evidence type="ECO:0000256" key="8">
    <source>
        <dbReference type="ARBA" id="ARBA00031828"/>
    </source>
</evidence>
<comment type="similarity">
    <text evidence="9">Belongs to the gmhB family.</text>
</comment>
<accession>A0A1G7YAS6</accession>
<dbReference type="Gene3D" id="3.40.50.1000">
    <property type="entry name" value="HAD superfamily/HAD-like"/>
    <property type="match status" value="1"/>
</dbReference>
<evidence type="ECO:0000313" key="14">
    <source>
        <dbReference type="Proteomes" id="UP000199045"/>
    </source>
</evidence>
<evidence type="ECO:0000256" key="10">
    <source>
        <dbReference type="PIRSR" id="PIRSR004682-1"/>
    </source>
</evidence>
<dbReference type="GO" id="GO:0046872">
    <property type="term" value="F:metal ion binding"/>
    <property type="evidence" value="ECO:0007669"/>
    <property type="project" value="UniProtKB-KW"/>
</dbReference>
<keyword evidence="4 9" id="KW-0963">Cytoplasm</keyword>
<dbReference type="InterPro" id="IPR013954">
    <property type="entry name" value="PNK3P"/>
</dbReference>
<dbReference type="Pfam" id="PF08645">
    <property type="entry name" value="PNK3P"/>
    <property type="match status" value="1"/>
</dbReference>
<dbReference type="InterPro" id="IPR036412">
    <property type="entry name" value="HAD-like_sf"/>
</dbReference>
<dbReference type="PIRSF" id="PIRSF004682">
    <property type="entry name" value="GmhB"/>
    <property type="match status" value="1"/>
</dbReference>
<keyword evidence="5 12" id="KW-0479">Metal-binding</keyword>
<evidence type="ECO:0000313" key="13">
    <source>
        <dbReference type="EMBL" id="SDG93457.1"/>
    </source>
</evidence>
<evidence type="ECO:0000256" key="4">
    <source>
        <dbReference type="ARBA" id="ARBA00022490"/>
    </source>
</evidence>
<dbReference type="GO" id="GO:0005975">
    <property type="term" value="P:carbohydrate metabolic process"/>
    <property type="evidence" value="ECO:0007669"/>
    <property type="project" value="InterPro"/>
</dbReference>
<gene>
    <name evidence="13" type="ORF">SAMN04488121_107271</name>
</gene>
<dbReference type="Proteomes" id="UP000199045">
    <property type="component" value="Unassembled WGS sequence"/>
</dbReference>
<comment type="subunit">
    <text evidence="3">Monomer.</text>
</comment>
<dbReference type="InterPro" id="IPR004446">
    <property type="entry name" value="Heptose_bisP_phosphatase"/>
</dbReference>
<keyword evidence="6 9" id="KW-0378">Hydrolase</keyword>
<name>A0A1G7YAS6_CHIFI</name>
<dbReference type="InterPro" id="IPR023214">
    <property type="entry name" value="HAD_sf"/>
</dbReference>
<proteinExistence type="inferred from homology"/>
<evidence type="ECO:0000256" key="11">
    <source>
        <dbReference type="PIRSR" id="PIRSR004682-3"/>
    </source>
</evidence>
<dbReference type="SUPFAM" id="SSF56784">
    <property type="entry name" value="HAD-like"/>
    <property type="match status" value="1"/>
</dbReference>
<reference evidence="13 14" key="1">
    <citation type="submission" date="2016-10" db="EMBL/GenBank/DDBJ databases">
        <authorList>
            <person name="de Groot N.N."/>
        </authorList>
    </citation>
    <scope>NUCLEOTIDE SEQUENCE [LARGE SCALE GENOMIC DNA]</scope>
    <source>
        <strain evidence="13 14">DSM 527</strain>
    </source>
</reference>
<organism evidence="13 14">
    <name type="scientific">Chitinophaga filiformis</name>
    <name type="common">Myxococcus filiformis</name>
    <name type="synonym">Flexibacter filiformis</name>
    <dbReference type="NCBI Taxonomy" id="104663"/>
    <lineage>
        <taxon>Bacteria</taxon>
        <taxon>Pseudomonadati</taxon>
        <taxon>Bacteroidota</taxon>
        <taxon>Chitinophagia</taxon>
        <taxon>Chitinophagales</taxon>
        <taxon>Chitinophagaceae</taxon>
        <taxon>Chitinophaga</taxon>
    </lineage>
</organism>
<dbReference type="InterPro" id="IPR006549">
    <property type="entry name" value="HAD-SF_hydro_IIIA"/>
</dbReference>
<comment type="cofactor">
    <cofactor evidence="12">
        <name>Zn(2+)</name>
        <dbReference type="ChEBI" id="CHEBI:29105"/>
    </cofactor>
</comment>
<feature type="binding site" evidence="12">
    <location>
        <position position="15"/>
    </location>
    <ligand>
        <name>Mg(2+)</name>
        <dbReference type="ChEBI" id="CHEBI:18420"/>
    </ligand>
</feature>
<feature type="site" description="Stabilizes the phosphoryl group" evidence="11">
    <location>
        <position position="57"/>
    </location>
</feature>
<feature type="binding site" evidence="12">
    <location>
        <position position="13"/>
    </location>
    <ligand>
        <name>Mg(2+)</name>
        <dbReference type="ChEBI" id="CHEBI:18420"/>
    </ligand>
</feature>
<feature type="active site" description="Proton donor" evidence="10">
    <location>
        <position position="13"/>
    </location>
</feature>
<dbReference type="NCBIfam" id="TIGR01656">
    <property type="entry name" value="Histidinol-ppas"/>
    <property type="match status" value="1"/>
</dbReference>
<comment type="subcellular location">
    <subcellularLocation>
        <location evidence="2 9">Cytoplasm</location>
    </subcellularLocation>
</comment>
<dbReference type="EMBL" id="FNBN01000007">
    <property type="protein sequence ID" value="SDG93457.1"/>
    <property type="molecule type" value="Genomic_DNA"/>
</dbReference>
<evidence type="ECO:0000256" key="9">
    <source>
        <dbReference type="PIRNR" id="PIRNR004682"/>
    </source>
</evidence>
<dbReference type="InterPro" id="IPR006543">
    <property type="entry name" value="Histidinol-phos"/>
</dbReference>
<feature type="binding site" evidence="12">
    <location>
        <position position="105"/>
    </location>
    <ligand>
        <name>Zn(2+)</name>
        <dbReference type="ChEBI" id="CHEBI:29105"/>
    </ligand>
</feature>
<dbReference type="PANTHER" id="PTHR42891">
    <property type="entry name" value="D-GLYCERO-BETA-D-MANNO-HEPTOSE-1,7-BISPHOSPHATE 7-PHOSPHATASE"/>
    <property type="match status" value="1"/>
</dbReference>
<feature type="site" description="Stabilizes the phosphoryl group" evidence="11">
    <location>
        <position position="107"/>
    </location>
</feature>
<dbReference type="STRING" id="104663.SAMN04488121_107271"/>
<evidence type="ECO:0000256" key="2">
    <source>
        <dbReference type="ARBA" id="ARBA00004496"/>
    </source>
</evidence>
<evidence type="ECO:0000256" key="6">
    <source>
        <dbReference type="ARBA" id="ARBA00022801"/>
    </source>
</evidence>
<keyword evidence="7 9" id="KW-0119">Carbohydrate metabolism</keyword>
<evidence type="ECO:0000256" key="5">
    <source>
        <dbReference type="ARBA" id="ARBA00022723"/>
    </source>
</evidence>